<keyword evidence="11" id="KW-1185">Reference proteome</keyword>
<evidence type="ECO:0000256" key="4">
    <source>
        <dbReference type="ARBA" id="ARBA00023150"/>
    </source>
</evidence>
<dbReference type="HAMAP" id="MF_01224_B">
    <property type="entry name" value="MoaC_B"/>
    <property type="match status" value="1"/>
</dbReference>
<reference evidence="11" key="1">
    <citation type="journal article" date="2019" name="Int. J. Syst. Evol. Microbiol.">
        <title>The Global Catalogue of Microorganisms (GCM) 10K type strain sequencing project: providing services to taxonomists for standard genome sequencing and annotation.</title>
        <authorList>
            <consortium name="The Broad Institute Genomics Platform"/>
            <consortium name="The Broad Institute Genome Sequencing Center for Infectious Disease"/>
            <person name="Wu L."/>
            <person name="Ma J."/>
        </authorList>
    </citation>
    <scope>NUCLEOTIDE SEQUENCE [LARGE SCALE GENOMIC DNA]</scope>
    <source>
        <strain evidence="11">JCM 15089</strain>
    </source>
</reference>
<comment type="similarity">
    <text evidence="7">Belongs to the MoaC family.</text>
</comment>
<dbReference type="InterPro" id="IPR002820">
    <property type="entry name" value="Mopterin_CF_biosynth-C_dom"/>
</dbReference>
<comment type="subunit">
    <text evidence="7">Homohexamer; trimer of dimers.</text>
</comment>
<evidence type="ECO:0000256" key="1">
    <source>
        <dbReference type="ARBA" id="ARBA00001637"/>
    </source>
</evidence>
<feature type="domain" description="Molybdopterin cofactor biosynthesis C (MoaC)" evidence="8">
    <location>
        <begin position="15"/>
        <end position="150"/>
    </location>
</feature>
<comment type="caution">
    <text evidence="10">The sequence shown here is derived from an EMBL/GenBank/DDBJ whole genome shotgun (WGS) entry which is preliminary data.</text>
</comment>
<evidence type="ECO:0000259" key="8">
    <source>
        <dbReference type="Pfam" id="PF01967"/>
    </source>
</evidence>
<comment type="function">
    <text evidence="6 7">Catalyzes the conversion of (8S)-3',8-cyclo-7,8-dihydroguanosine 5'-triphosphate to cyclic pyranopterin monophosphate (cPMP).</text>
</comment>
<evidence type="ECO:0000256" key="2">
    <source>
        <dbReference type="ARBA" id="ARBA00005046"/>
    </source>
</evidence>
<evidence type="ECO:0000313" key="10">
    <source>
        <dbReference type="EMBL" id="GAA0571956.1"/>
    </source>
</evidence>
<feature type="domain" description="HTH cro/C1-type" evidence="9">
    <location>
        <begin position="202"/>
        <end position="257"/>
    </location>
</feature>
<dbReference type="CDD" id="cd01420">
    <property type="entry name" value="MoaC_PE"/>
    <property type="match status" value="1"/>
</dbReference>
<dbReference type="InterPro" id="IPR036522">
    <property type="entry name" value="MoaC_sf"/>
</dbReference>
<comment type="pathway">
    <text evidence="2 7">Cofactor biosynthesis; molybdopterin biosynthesis.</text>
</comment>
<gene>
    <name evidence="7" type="primary">moaC</name>
    <name evidence="10" type="ORF">GCM10008942_20830</name>
</gene>
<keyword evidence="4 7" id="KW-0501">Molybdenum cofactor biosynthesis</keyword>
<keyword evidence="5 7" id="KW-0456">Lyase</keyword>
<dbReference type="EMBL" id="BAAADD010000005">
    <property type="protein sequence ID" value="GAA0571956.1"/>
    <property type="molecule type" value="Genomic_DNA"/>
</dbReference>
<evidence type="ECO:0000256" key="6">
    <source>
        <dbReference type="ARBA" id="ARBA00055087"/>
    </source>
</evidence>
<name>A0ABP3PV67_9PROT</name>
<evidence type="ECO:0000256" key="5">
    <source>
        <dbReference type="ARBA" id="ARBA00023239"/>
    </source>
</evidence>
<dbReference type="EC" id="4.6.1.17" evidence="3 7"/>
<evidence type="ECO:0000313" key="11">
    <source>
        <dbReference type="Proteomes" id="UP001499951"/>
    </source>
</evidence>
<protein>
    <recommendedName>
        <fullName evidence="3 7">Cyclic pyranopterin monophosphate synthase</fullName>
        <ecNumber evidence="3 7">4.6.1.17</ecNumber>
    </recommendedName>
    <alternativeName>
        <fullName evidence="7">Molybdenum cofactor biosynthesis protein C</fullName>
    </alternativeName>
</protein>
<accession>A0ABP3PV67</accession>
<comment type="catalytic activity">
    <reaction evidence="1 7">
        <text>(8S)-3',8-cyclo-7,8-dihydroguanosine 5'-triphosphate = cyclic pyranopterin phosphate + diphosphate</text>
        <dbReference type="Rhea" id="RHEA:49580"/>
        <dbReference type="ChEBI" id="CHEBI:33019"/>
        <dbReference type="ChEBI" id="CHEBI:59648"/>
        <dbReference type="ChEBI" id="CHEBI:131766"/>
        <dbReference type="EC" id="4.6.1.17"/>
    </reaction>
</comment>
<evidence type="ECO:0000256" key="7">
    <source>
        <dbReference type="HAMAP-Rule" id="MF_01224"/>
    </source>
</evidence>
<dbReference type="InterPro" id="IPR001387">
    <property type="entry name" value="Cro/C1-type_HTH"/>
</dbReference>
<dbReference type="InterPro" id="IPR047594">
    <property type="entry name" value="MoaC_bact/euk"/>
</dbReference>
<organism evidence="10 11">
    <name type="scientific">Rhizomicrobium electricum</name>
    <dbReference type="NCBI Taxonomy" id="480070"/>
    <lineage>
        <taxon>Bacteria</taxon>
        <taxon>Pseudomonadati</taxon>
        <taxon>Pseudomonadota</taxon>
        <taxon>Alphaproteobacteria</taxon>
        <taxon>Micropepsales</taxon>
        <taxon>Micropepsaceae</taxon>
        <taxon>Rhizomicrobium</taxon>
    </lineage>
</organism>
<evidence type="ECO:0000259" key="9">
    <source>
        <dbReference type="Pfam" id="PF13443"/>
    </source>
</evidence>
<dbReference type="Pfam" id="PF01967">
    <property type="entry name" value="MoaC"/>
    <property type="match status" value="1"/>
</dbReference>
<dbReference type="CDD" id="cd00093">
    <property type="entry name" value="HTH_XRE"/>
    <property type="match status" value="1"/>
</dbReference>
<dbReference type="Pfam" id="PF13443">
    <property type="entry name" value="HTH_26"/>
    <property type="match status" value="1"/>
</dbReference>
<evidence type="ECO:0000256" key="3">
    <source>
        <dbReference type="ARBA" id="ARBA00012575"/>
    </source>
</evidence>
<dbReference type="InterPro" id="IPR050105">
    <property type="entry name" value="MoCo_biosynth_MoaA/MoaC"/>
</dbReference>
<dbReference type="SUPFAM" id="SSF55040">
    <property type="entry name" value="Molybdenum cofactor biosynthesis protein C, MoaC"/>
    <property type="match status" value="1"/>
</dbReference>
<sequence length="258" mass="27208">MANLTHLDETGAARMVDVSGKDTTEREAIAEALIVLSQEAYDAVTAGEAPKGDVLAAARIAGIMAAKKTPELIPLCHSLALSKAEVAFENVAERNAIRITATVKTTGRTGVEMEALTAASIAALTVYDMTKAIDKAAVIESVRLVSKSGGKSGPFIAPPYRSARKTAVAPNRRPTTLVGEVAAPAVTPSADAQIATKTAAFRNFMTTHHLRATEWAKKAGVPASQVYAFLTGRLRALPDDVIQKLASAAQVRPEDMFR</sequence>
<feature type="binding site" evidence="7">
    <location>
        <begin position="75"/>
        <end position="77"/>
    </location>
    <ligand>
        <name>substrate</name>
    </ligand>
</feature>
<dbReference type="NCBIfam" id="TIGR00581">
    <property type="entry name" value="moaC"/>
    <property type="match status" value="1"/>
</dbReference>
<feature type="active site" evidence="7">
    <location>
        <position position="128"/>
    </location>
</feature>
<feature type="binding site" evidence="7">
    <location>
        <begin position="113"/>
        <end position="114"/>
    </location>
    <ligand>
        <name>substrate</name>
    </ligand>
</feature>
<proteinExistence type="inferred from homology"/>
<dbReference type="NCBIfam" id="NF006870">
    <property type="entry name" value="PRK09364.1"/>
    <property type="match status" value="1"/>
</dbReference>
<dbReference type="Proteomes" id="UP001499951">
    <property type="component" value="Unassembled WGS sequence"/>
</dbReference>
<dbReference type="Gene3D" id="3.30.70.640">
    <property type="entry name" value="Molybdopterin cofactor biosynthesis C (MoaC) domain"/>
    <property type="match status" value="1"/>
</dbReference>
<dbReference type="PANTHER" id="PTHR22960">
    <property type="entry name" value="MOLYBDOPTERIN COFACTOR SYNTHESIS PROTEIN A"/>
    <property type="match status" value="1"/>
</dbReference>
<dbReference type="PANTHER" id="PTHR22960:SF29">
    <property type="entry name" value="CYCLIC PYRANOPTERIN MONOPHOSPHATE SYNTHASE"/>
    <property type="match status" value="1"/>
</dbReference>
<dbReference type="InterPro" id="IPR023045">
    <property type="entry name" value="MoaC"/>
</dbReference>